<name>A0A3D9ZKX5_9ACTN</name>
<sequence>MSSLSVADRLSAWRYAFATTNPPAQGVVDPVTRWLVVTRAGVLPMTLTSGLIAVLLAAVATVSVDWLNVGLAVVGIVVAHLANNLMNDLTDTDLGNDTADYPRALYAPHPILAGLVTRRQLLAGIVLCQVIDLAIMITLIVRQNWWVAAFALGGLFLSWAYTAPPLRLKKIGLGELDVLVTWGPLMVGGVYYAGTGTLPWAVVVAALVYALLPTTVLMGKHIDKLPYDARSGTRTLPVVLGEPFGKAATVGMMLLYYVGVVALVVAGELPWPALATLGGLPTLVWVWRRFREPKPVDPPPNNPVWPLWWAPLAFIHTRRAGALLILGLAAWAIFR</sequence>
<dbReference type="Pfam" id="PF01040">
    <property type="entry name" value="UbiA"/>
    <property type="match status" value="1"/>
</dbReference>
<keyword evidence="5 8" id="KW-0812">Transmembrane</keyword>
<gene>
    <name evidence="9" type="ORF">DFJ67_0237</name>
</gene>
<dbReference type="CDD" id="cd13962">
    <property type="entry name" value="PT_UbiA_UBIAD1"/>
    <property type="match status" value="1"/>
</dbReference>
<feature type="transmembrane region" description="Helical" evidence="8">
    <location>
        <begin position="200"/>
        <end position="218"/>
    </location>
</feature>
<organism evidence="9 10">
    <name type="scientific">Asanoa ferruginea</name>
    <dbReference type="NCBI Taxonomy" id="53367"/>
    <lineage>
        <taxon>Bacteria</taxon>
        <taxon>Bacillati</taxon>
        <taxon>Actinomycetota</taxon>
        <taxon>Actinomycetes</taxon>
        <taxon>Micromonosporales</taxon>
        <taxon>Micromonosporaceae</taxon>
        <taxon>Asanoa</taxon>
    </lineage>
</organism>
<dbReference type="InterPro" id="IPR044878">
    <property type="entry name" value="UbiA_sf"/>
</dbReference>
<feature type="transmembrane region" description="Helical" evidence="8">
    <location>
        <begin position="66"/>
        <end position="86"/>
    </location>
</feature>
<reference evidence="9 10" key="1">
    <citation type="submission" date="2018-08" db="EMBL/GenBank/DDBJ databases">
        <title>Sequencing the genomes of 1000 actinobacteria strains.</title>
        <authorList>
            <person name="Klenk H.-P."/>
        </authorList>
    </citation>
    <scope>NUCLEOTIDE SEQUENCE [LARGE SCALE GENOMIC DNA]</scope>
    <source>
        <strain evidence="9 10">DSM 44099</strain>
    </source>
</reference>
<dbReference type="GO" id="GO:0016020">
    <property type="term" value="C:membrane"/>
    <property type="evidence" value="ECO:0007669"/>
    <property type="project" value="UniProtKB-SubCell"/>
</dbReference>
<feature type="transmembrane region" description="Helical" evidence="8">
    <location>
        <begin position="42"/>
        <end position="60"/>
    </location>
</feature>
<comment type="subcellular location">
    <subcellularLocation>
        <location evidence="1">Membrane</location>
        <topology evidence="1">Multi-pass membrane protein</topology>
    </subcellularLocation>
</comment>
<feature type="transmembrane region" description="Helical" evidence="8">
    <location>
        <begin position="254"/>
        <end position="287"/>
    </location>
</feature>
<dbReference type="GO" id="GO:0009234">
    <property type="term" value="P:menaquinone biosynthetic process"/>
    <property type="evidence" value="ECO:0007669"/>
    <property type="project" value="UniProtKB-UniPathway"/>
</dbReference>
<evidence type="ECO:0000313" key="10">
    <source>
        <dbReference type="Proteomes" id="UP000256913"/>
    </source>
</evidence>
<evidence type="ECO:0000256" key="7">
    <source>
        <dbReference type="ARBA" id="ARBA00023136"/>
    </source>
</evidence>
<proteinExistence type="predicted"/>
<dbReference type="RefSeq" id="WP_116066159.1">
    <property type="nucleotide sequence ID" value="NZ_BONB01000068.1"/>
</dbReference>
<dbReference type="GO" id="GO:0004659">
    <property type="term" value="F:prenyltransferase activity"/>
    <property type="evidence" value="ECO:0007669"/>
    <property type="project" value="InterPro"/>
</dbReference>
<dbReference type="Gene3D" id="1.10.357.140">
    <property type="entry name" value="UbiA prenyltransferase"/>
    <property type="match status" value="1"/>
</dbReference>
<evidence type="ECO:0000256" key="1">
    <source>
        <dbReference type="ARBA" id="ARBA00004141"/>
    </source>
</evidence>
<feature type="transmembrane region" description="Helical" evidence="8">
    <location>
        <begin position="307"/>
        <end position="334"/>
    </location>
</feature>
<dbReference type="AlphaFoldDB" id="A0A3D9ZKX5"/>
<comment type="caution">
    <text evidence="9">The sequence shown here is derived from an EMBL/GenBank/DDBJ whole genome shotgun (WGS) entry which is preliminary data.</text>
</comment>
<comment type="pathway">
    <text evidence="2">Quinol/quinone metabolism; menaquinone biosynthesis.</text>
</comment>
<evidence type="ECO:0000313" key="9">
    <source>
        <dbReference type="EMBL" id="REF94320.1"/>
    </source>
</evidence>
<keyword evidence="4 9" id="KW-0808">Transferase</keyword>
<keyword evidence="7 8" id="KW-0472">Membrane</keyword>
<evidence type="ECO:0000256" key="6">
    <source>
        <dbReference type="ARBA" id="ARBA00022989"/>
    </source>
</evidence>
<accession>A0A3D9ZKX5</accession>
<dbReference type="PANTHER" id="PTHR13929:SF0">
    <property type="entry name" value="UBIA PRENYLTRANSFERASE DOMAIN-CONTAINING PROTEIN 1"/>
    <property type="match status" value="1"/>
</dbReference>
<feature type="transmembrane region" description="Helical" evidence="8">
    <location>
        <begin position="146"/>
        <end position="164"/>
    </location>
</feature>
<dbReference type="GO" id="GO:0042371">
    <property type="term" value="P:vitamin K biosynthetic process"/>
    <property type="evidence" value="ECO:0007669"/>
    <property type="project" value="TreeGrafter"/>
</dbReference>
<evidence type="ECO:0000256" key="4">
    <source>
        <dbReference type="ARBA" id="ARBA00022679"/>
    </source>
</evidence>
<dbReference type="InterPro" id="IPR026046">
    <property type="entry name" value="UBIAD1"/>
</dbReference>
<dbReference type="PANTHER" id="PTHR13929">
    <property type="entry name" value="1,4-DIHYDROXY-2-NAPHTHOATE OCTAPRENYLTRANSFERASE"/>
    <property type="match status" value="1"/>
</dbReference>
<keyword evidence="6 8" id="KW-1133">Transmembrane helix</keyword>
<dbReference type="UniPathway" id="UPA00079"/>
<keyword evidence="3" id="KW-0474">Menaquinone biosynthesis</keyword>
<dbReference type="EMBL" id="QUMQ01000001">
    <property type="protein sequence ID" value="REF94320.1"/>
    <property type="molecule type" value="Genomic_DNA"/>
</dbReference>
<dbReference type="Proteomes" id="UP000256913">
    <property type="component" value="Unassembled WGS sequence"/>
</dbReference>
<dbReference type="OrthoDB" id="3344514at2"/>
<protein>
    <submittedName>
        <fullName evidence="9">1,4-dihydroxy-2-naphthoate octaprenyltransferase</fullName>
    </submittedName>
</protein>
<feature type="transmembrane region" description="Helical" evidence="8">
    <location>
        <begin position="121"/>
        <end position="140"/>
    </location>
</feature>
<evidence type="ECO:0000256" key="2">
    <source>
        <dbReference type="ARBA" id="ARBA00004863"/>
    </source>
</evidence>
<keyword evidence="10" id="KW-1185">Reference proteome</keyword>
<evidence type="ECO:0000256" key="8">
    <source>
        <dbReference type="SAM" id="Phobius"/>
    </source>
</evidence>
<evidence type="ECO:0000256" key="3">
    <source>
        <dbReference type="ARBA" id="ARBA00022428"/>
    </source>
</evidence>
<evidence type="ECO:0000256" key="5">
    <source>
        <dbReference type="ARBA" id="ARBA00022692"/>
    </source>
</evidence>
<dbReference type="InterPro" id="IPR000537">
    <property type="entry name" value="UbiA_prenyltransferase"/>
</dbReference>